<dbReference type="EMBL" id="CDHK01000001">
    <property type="protein sequence ID" value="CEJ54951.1"/>
    <property type="molecule type" value="Genomic_DNA"/>
</dbReference>
<evidence type="ECO:0000256" key="1">
    <source>
        <dbReference type="SAM" id="MobiDB-lite"/>
    </source>
</evidence>
<feature type="region of interest" description="Disordered" evidence="1">
    <location>
        <begin position="17"/>
        <end position="65"/>
    </location>
</feature>
<keyword evidence="3" id="KW-1185">Reference proteome</keyword>
<protein>
    <submittedName>
        <fullName evidence="2">Uncharacterized protein</fullName>
    </submittedName>
</protein>
<reference evidence="3" key="1">
    <citation type="journal article" date="2015" name="Genome Announc.">
        <title>Draft genome sequence of the fungus Penicillium brasilianum MG11.</title>
        <authorList>
            <person name="Horn F."/>
            <person name="Linde J."/>
            <person name="Mattern D.J."/>
            <person name="Walther G."/>
            <person name="Guthke R."/>
            <person name="Brakhage A.A."/>
            <person name="Valiante V."/>
        </authorList>
    </citation>
    <scope>NUCLEOTIDE SEQUENCE [LARGE SCALE GENOMIC DNA]</scope>
    <source>
        <strain evidence="3">MG11</strain>
    </source>
</reference>
<evidence type="ECO:0000313" key="2">
    <source>
        <dbReference type="EMBL" id="CEJ54951.1"/>
    </source>
</evidence>
<name>A0A0F7THI5_PENBI</name>
<accession>A0A0F7THI5</accession>
<feature type="compositionally biased region" description="Basic and acidic residues" evidence="1">
    <location>
        <begin position="45"/>
        <end position="54"/>
    </location>
</feature>
<proteinExistence type="predicted"/>
<sequence length="121" mass="13000">MARLEGSRPSNVIYTSNISAVGSFSAPPPPSSGRERSRSPRRAPALRDGERSPLDRSPQGPEARVVTPVAVGTLLPGKAAPPLPPTRLPHKSTIPACWFLRIQPPPLPTPLRRPLLLLLVL</sequence>
<dbReference type="AlphaFoldDB" id="A0A0F7THI5"/>
<organism evidence="2 3">
    <name type="scientific">Penicillium brasilianum</name>
    <dbReference type="NCBI Taxonomy" id="104259"/>
    <lineage>
        <taxon>Eukaryota</taxon>
        <taxon>Fungi</taxon>
        <taxon>Dikarya</taxon>
        <taxon>Ascomycota</taxon>
        <taxon>Pezizomycotina</taxon>
        <taxon>Eurotiomycetes</taxon>
        <taxon>Eurotiomycetidae</taxon>
        <taxon>Eurotiales</taxon>
        <taxon>Aspergillaceae</taxon>
        <taxon>Penicillium</taxon>
    </lineage>
</organism>
<dbReference type="Proteomes" id="UP000042958">
    <property type="component" value="Unassembled WGS sequence"/>
</dbReference>
<evidence type="ECO:0000313" key="3">
    <source>
        <dbReference type="Proteomes" id="UP000042958"/>
    </source>
</evidence>
<gene>
    <name evidence="2" type="ORF">PMG11_01237</name>
</gene>